<dbReference type="Pfam" id="PF04055">
    <property type="entry name" value="Radical_SAM"/>
    <property type="match status" value="1"/>
</dbReference>
<evidence type="ECO:0000259" key="18">
    <source>
        <dbReference type="PROSITE" id="PS51918"/>
    </source>
</evidence>
<reference evidence="20" key="1">
    <citation type="submission" date="2016-11" db="EMBL/GenBank/DDBJ databases">
        <authorList>
            <person name="Varghese N."/>
            <person name="Submissions S."/>
        </authorList>
    </citation>
    <scope>NUCLEOTIDE SEQUENCE [LARGE SCALE GENOMIC DNA]</scope>
    <source>
        <strain evidence="20">DSM 2635</strain>
    </source>
</reference>
<dbReference type="PROSITE" id="PS51918">
    <property type="entry name" value="RADICAL_SAM"/>
    <property type="match status" value="1"/>
</dbReference>
<keyword evidence="11 16" id="KW-0408">Iron</keyword>
<keyword evidence="7 16" id="KW-0949">S-adenosyl-L-methionine</keyword>
<evidence type="ECO:0000256" key="3">
    <source>
        <dbReference type="ARBA" id="ARBA00011738"/>
    </source>
</evidence>
<dbReference type="SMART" id="SM00729">
    <property type="entry name" value="Elp3"/>
    <property type="match status" value="1"/>
</dbReference>
<evidence type="ECO:0000313" key="20">
    <source>
        <dbReference type="Proteomes" id="UP000243255"/>
    </source>
</evidence>
<evidence type="ECO:0000256" key="5">
    <source>
        <dbReference type="ARBA" id="ARBA00022485"/>
    </source>
</evidence>
<dbReference type="PANTHER" id="PTHR22976:SF2">
    <property type="entry name" value="BIOTIN SYNTHASE, MITOCHONDRIAL"/>
    <property type="match status" value="1"/>
</dbReference>
<keyword evidence="5 16" id="KW-0004">4Fe-4S</keyword>
<keyword evidence="9 16" id="KW-0479">Metal-binding</keyword>
<dbReference type="HAMAP" id="MF_01694">
    <property type="entry name" value="BioB"/>
    <property type="match status" value="1"/>
</dbReference>
<organism evidence="19 20">
    <name type="scientific">Asaccharospora irregularis DSM 2635</name>
    <dbReference type="NCBI Taxonomy" id="1121321"/>
    <lineage>
        <taxon>Bacteria</taxon>
        <taxon>Bacillati</taxon>
        <taxon>Bacillota</taxon>
        <taxon>Clostridia</taxon>
        <taxon>Peptostreptococcales</taxon>
        <taxon>Peptostreptococcaceae</taxon>
        <taxon>Asaccharospora</taxon>
    </lineage>
</organism>
<evidence type="ECO:0000256" key="9">
    <source>
        <dbReference type="ARBA" id="ARBA00022723"/>
    </source>
</evidence>
<feature type="binding site" evidence="16 17">
    <location>
        <position position="67"/>
    </location>
    <ligand>
        <name>[4Fe-4S] cluster</name>
        <dbReference type="ChEBI" id="CHEBI:49883"/>
        <note>4Fe-4S-S-AdoMet</note>
    </ligand>
</feature>
<dbReference type="OrthoDB" id="9786826at2"/>
<dbReference type="FunFam" id="3.20.20.70:FF:000026">
    <property type="entry name" value="Biotin synthase"/>
    <property type="match status" value="1"/>
</dbReference>
<evidence type="ECO:0000256" key="16">
    <source>
        <dbReference type="HAMAP-Rule" id="MF_01694"/>
    </source>
</evidence>
<evidence type="ECO:0000256" key="6">
    <source>
        <dbReference type="ARBA" id="ARBA00022679"/>
    </source>
</evidence>
<evidence type="ECO:0000256" key="14">
    <source>
        <dbReference type="ARBA" id="ARBA00057568"/>
    </source>
</evidence>
<accession>A0A1M5SER3</accession>
<dbReference type="SFLD" id="SFLDG01278">
    <property type="entry name" value="biotin_synthase_like"/>
    <property type="match status" value="1"/>
</dbReference>
<dbReference type="InterPro" id="IPR006638">
    <property type="entry name" value="Elp3/MiaA/NifB-like_rSAM"/>
</dbReference>
<comment type="function">
    <text evidence="14 16">Catalyzes the conversion of dethiobiotin (DTB) to biotin by the insertion of a sulfur atom into dethiobiotin via a radical-based mechanism.</text>
</comment>
<evidence type="ECO:0000256" key="7">
    <source>
        <dbReference type="ARBA" id="ARBA00022691"/>
    </source>
</evidence>
<dbReference type="PANTHER" id="PTHR22976">
    <property type="entry name" value="BIOTIN SYNTHASE"/>
    <property type="match status" value="1"/>
</dbReference>
<name>A0A1M5SER3_9FIRM</name>
<dbReference type="InterPro" id="IPR013785">
    <property type="entry name" value="Aldolase_TIM"/>
</dbReference>
<evidence type="ECO:0000256" key="12">
    <source>
        <dbReference type="ARBA" id="ARBA00023014"/>
    </source>
</evidence>
<comment type="similarity">
    <text evidence="2 16">Belongs to the radical SAM superfamily. Biotin synthase family.</text>
</comment>
<dbReference type="PIRSF" id="PIRSF001619">
    <property type="entry name" value="Biotin_synth"/>
    <property type="match status" value="1"/>
</dbReference>
<evidence type="ECO:0000256" key="1">
    <source>
        <dbReference type="ARBA" id="ARBA00004942"/>
    </source>
</evidence>
<feature type="domain" description="Radical SAM core" evidence="18">
    <location>
        <begin position="42"/>
        <end position="271"/>
    </location>
</feature>
<keyword evidence="6 16" id="KW-0808">Transferase</keyword>
<evidence type="ECO:0000256" key="4">
    <source>
        <dbReference type="ARBA" id="ARBA00012236"/>
    </source>
</evidence>
<dbReference type="InterPro" id="IPR010722">
    <property type="entry name" value="BATS_dom"/>
</dbReference>
<dbReference type="GO" id="GO:0051539">
    <property type="term" value="F:4 iron, 4 sulfur cluster binding"/>
    <property type="evidence" value="ECO:0007669"/>
    <property type="project" value="UniProtKB-KW"/>
</dbReference>
<dbReference type="InterPro" id="IPR058240">
    <property type="entry name" value="rSAM_sf"/>
</dbReference>
<dbReference type="AlphaFoldDB" id="A0A1M5SER3"/>
<keyword evidence="8 16" id="KW-0001">2Fe-2S</keyword>
<comment type="cofactor">
    <cofactor evidence="17">
        <name>[2Fe-2S] cluster</name>
        <dbReference type="ChEBI" id="CHEBI:190135"/>
    </cofactor>
    <text evidence="17">Binds 1 [2Fe-2S] cluster. The cluster is coordinated with 3 cysteines and 1 arginine.</text>
</comment>
<dbReference type="GO" id="GO:0004076">
    <property type="term" value="F:biotin synthase activity"/>
    <property type="evidence" value="ECO:0007669"/>
    <property type="project" value="UniProtKB-UniRule"/>
</dbReference>
<dbReference type="SFLD" id="SFLDS00029">
    <property type="entry name" value="Radical_SAM"/>
    <property type="match status" value="1"/>
</dbReference>
<evidence type="ECO:0000256" key="13">
    <source>
        <dbReference type="ARBA" id="ARBA00051157"/>
    </source>
</evidence>
<feature type="binding site" evidence="16 17">
    <location>
        <position position="60"/>
    </location>
    <ligand>
        <name>[4Fe-4S] cluster</name>
        <dbReference type="ChEBI" id="CHEBI:49883"/>
        <note>4Fe-4S-S-AdoMet</note>
    </ligand>
</feature>
<comment type="cofactor">
    <cofactor evidence="16 17">
        <name>[4Fe-4S] cluster</name>
        <dbReference type="ChEBI" id="CHEBI:49883"/>
    </cofactor>
    <text evidence="16 17">Binds 1 [4Fe-4S] cluster. The cluster is coordinated with 3 cysteines and an exchangeable S-adenosyl-L-methionine.</text>
</comment>
<dbReference type="Pfam" id="PF06968">
    <property type="entry name" value="BATS"/>
    <property type="match status" value="1"/>
</dbReference>
<comment type="cofactor">
    <cofactor evidence="16">
        <name>[2Fe-2S] cluster</name>
        <dbReference type="ChEBI" id="CHEBI:190135"/>
    </cofactor>
    <text evidence="16">Binds 1 [2Fe-2S] cluster. The cluster is coordinated with 3 cysteines and 1 arginine.</text>
</comment>
<dbReference type="STRING" id="1121321.SAMN04488530_14011"/>
<evidence type="ECO:0000256" key="2">
    <source>
        <dbReference type="ARBA" id="ARBA00010765"/>
    </source>
</evidence>
<evidence type="ECO:0000256" key="10">
    <source>
        <dbReference type="ARBA" id="ARBA00022756"/>
    </source>
</evidence>
<comment type="subunit">
    <text evidence="3 16">Homodimer.</text>
</comment>
<dbReference type="InterPro" id="IPR002684">
    <property type="entry name" value="Biotin_synth/BioAB"/>
</dbReference>
<feature type="binding site" evidence="16 17">
    <location>
        <position position="266"/>
    </location>
    <ligand>
        <name>[2Fe-2S] cluster</name>
        <dbReference type="ChEBI" id="CHEBI:190135"/>
    </ligand>
</feature>
<feature type="binding site" evidence="16 17">
    <location>
        <position position="104"/>
    </location>
    <ligand>
        <name>[2Fe-2S] cluster</name>
        <dbReference type="ChEBI" id="CHEBI:190135"/>
    </ligand>
</feature>
<keyword evidence="12 16" id="KW-0411">Iron-sulfur</keyword>
<gene>
    <name evidence="16" type="primary">bioB</name>
    <name evidence="19" type="ORF">SAMN04488530_14011</name>
</gene>
<dbReference type="GO" id="GO:0051537">
    <property type="term" value="F:2 iron, 2 sulfur cluster binding"/>
    <property type="evidence" value="ECO:0007669"/>
    <property type="project" value="UniProtKB-KW"/>
</dbReference>
<dbReference type="EMBL" id="FQWX01000040">
    <property type="protein sequence ID" value="SHH37087.1"/>
    <property type="molecule type" value="Genomic_DNA"/>
</dbReference>
<dbReference type="GO" id="GO:0005506">
    <property type="term" value="F:iron ion binding"/>
    <property type="evidence" value="ECO:0007669"/>
    <property type="project" value="UniProtKB-UniRule"/>
</dbReference>
<evidence type="ECO:0000256" key="17">
    <source>
        <dbReference type="PIRSR" id="PIRSR001619-1"/>
    </source>
</evidence>
<dbReference type="RefSeq" id="WP_073127377.1">
    <property type="nucleotide sequence ID" value="NZ_BAABCH010000079.1"/>
</dbReference>
<comment type="catalytic activity">
    <reaction evidence="13 16">
        <text>(4R,5S)-dethiobiotin + (sulfur carrier)-SH + 2 reduced [2Fe-2S]-[ferredoxin] + 2 S-adenosyl-L-methionine = (sulfur carrier)-H + biotin + 2 5'-deoxyadenosine + 2 L-methionine + 2 oxidized [2Fe-2S]-[ferredoxin]</text>
        <dbReference type="Rhea" id="RHEA:22060"/>
        <dbReference type="Rhea" id="RHEA-COMP:10000"/>
        <dbReference type="Rhea" id="RHEA-COMP:10001"/>
        <dbReference type="Rhea" id="RHEA-COMP:14737"/>
        <dbReference type="Rhea" id="RHEA-COMP:14739"/>
        <dbReference type="ChEBI" id="CHEBI:17319"/>
        <dbReference type="ChEBI" id="CHEBI:29917"/>
        <dbReference type="ChEBI" id="CHEBI:33737"/>
        <dbReference type="ChEBI" id="CHEBI:33738"/>
        <dbReference type="ChEBI" id="CHEBI:57586"/>
        <dbReference type="ChEBI" id="CHEBI:57844"/>
        <dbReference type="ChEBI" id="CHEBI:59789"/>
        <dbReference type="ChEBI" id="CHEBI:64428"/>
        <dbReference type="ChEBI" id="CHEBI:149473"/>
        <dbReference type="EC" id="2.8.1.6"/>
    </reaction>
</comment>
<evidence type="ECO:0000256" key="11">
    <source>
        <dbReference type="ARBA" id="ARBA00023004"/>
    </source>
</evidence>
<proteinExistence type="inferred from homology"/>
<evidence type="ECO:0000256" key="15">
    <source>
        <dbReference type="ARBA" id="ARBA00070199"/>
    </source>
</evidence>
<dbReference type="SMART" id="SM00876">
    <property type="entry name" value="BATS"/>
    <property type="match status" value="1"/>
</dbReference>
<dbReference type="NCBIfam" id="TIGR00433">
    <property type="entry name" value="bioB"/>
    <property type="match status" value="1"/>
</dbReference>
<dbReference type="InterPro" id="IPR024177">
    <property type="entry name" value="Biotin_synthase"/>
</dbReference>
<keyword evidence="10 16" id="KW-0093">Biotin biosynthesis</keyword>
<dbReference type="GO" id="GO:0009102">
    <property type="term" value="P:biotin biosynthetic process"/>
    <property type="evidence" value="ECO:0007669"/>
    <property type="project" value="UniProtKB-UniRule"/>
</dbReference>
<dbReference type="CDD" id="cd01335">
    <property type="entry name" value="Radical_SAM"/>
    <property type="match status" value="1"/>
</dbReference>
<comment type="pathway">
    <text evidence="1 16">Cofactor biosynthesis; biotin biosynthesis; biotin from 7,8-diaminononanoate: step 2/2.</text>
</comment>
<dbReference type="EC" id="2.8.1.6" evidence="4 16"/>
<sequence length="319" mass="35111">MLEKLKNSVLNGYQITKEDAIKLVDVDLEDLCNAANELRNYFCGNSFDICTIINGKSGRCSEDCKYCAQSSHYKVSIEDYPLLSSEELLKGAKYNQEKGILRYSIVTSGKRLSDTEVDKICESYSQIKEECGISLCASHGLLSYESFKKLKDAGVDRYHNNLETSRRNFSNICTTHTYDDKIAAIKNAQKAGLTVCSGGILGLGETMEDRIDMALDIRDLGVKSIPINILNPILGTPYEGSEILSTEEVRRVVSIFRFILPDGAIRLAGGRGLIEQKGKTTFTSGANAAISGDMLTTAGISIQDDMKMIEELGFEVSMI</sequence>
<feature type="binding site" evidence="16 17">
    <location>
        <position position="196"/>
    </location>
    <ligand>
        <name>[2Fe-2S] cluster</name>
        <dbReference type="ChEBI" id="CHEBI:190135"/>
    </ligand>
</feature>
<evidence type="ECO:0000313" key="19">
    <source>
        <dbReference type="EMBL" id="SHH37087.1"/>
    </source>
</evidence>
<dbReference type="Gene3D" id="3.20.20.70">
    <property type="entry name" value="Aldolase class I"/>
    <property type="match status" value="1"/>
</dbReference>
<protein>
    <recommendedName>
        <fullName evidence="15 16">Biotin synthase</fullName>
        <ecNumber evidence="4 16">2.8.1.6</ecNumber>
    </recommendedName>
</protein>
<dbReference type="Proteomes" id="UP000243255">
    <property type="component" value="Unassembled WGS sequence"/>
</dbReference>
<feature type="binding site" evidence="16 17">
    <location>
        <position position="136"/>
    </location>
    <ligand>
        <name>[2Fe-2S] cluster</name>
        <dbReference type="ChEBI" id="CHEBI:190135"/>
    </ligand>
</feature>
<dbReference type="UniPathway" id="UPA00078">
    <property type="reaction ID" value="UER00162"/>
</dbReference>
<evidence type="ECO:0000256" key="8">
    <source>
        <dbReference type="ARBA" id="ARBA00022714"/>
    </source>
</evidence>
<dbReference type="SUPFAM" id="SSF102114">
    <property type="entry name" value="Radical SAM enzymes"/>
    <property type="match status" value="1"/>
</dbReference>
<dbReference type="SFLD" id="SFLDG01060">
    <property type="entry name" value="BATS_domain_containing"/>
    <property type="match status" value="1"/>
</dbReference>
<keyword evidence="20" id="KW-1185">Reference proteome</keyword>
<dbReference type="InterPro" id="IPR007197">
    <property type="entry name" value="rSAM"/>
</dbReference>
<feature type="binding site" evidence="16 17">
    <location>
        <position position="64"/>
    </location>
    <ligand>
        <name>[4Fe-4S] cluster</name>
        <dbReference type="ChEBI" id="CHEBI:49883"/>
        <note>4Fe-4S-S-AdoMet</note>
    </ligand>
</feature>